<organism evidence="1 2">
    <name type="scientific">Saccharomyces cerevisiae (strain YJM789)</name>
    <name type="common">Baker's yeast</name>
    <dbReference type="NCBI Taxonomy" id="307796"/>
    <lineage>
        <taxon>Eukaryota</taxon>
        <taxon>Fungi</taxon>
        <taxon>Dikarya</taxon>
        <taxon>Ascomycota</taxon>
        <taxon>Saccharomycotina</taxon>
        <taxon>Saccharomycetes</taxon>
        <taxon>Saccharomycetales</taxon>
        <taxon>Saccharomycetaceae</taxon>
        <taxon>Saccharomyces</taxon>
    </lineage>
</organism>
<reference evidence="1 2" key="1">
    <citation type="journal article" date="2007" name="Proc. Natl. Acad. Sci. U.S.A.">
        <title>Genome sequencing and comparative analysis of Saccharomyces cerevisiae strain YJM789.</title>
        <authorList>
            <person name="Wei W."/>
            <person name="McCusker J.H."/>
            <person name="Hyman R.W."/>
            <person name="Jones T."/>
            <person name="Ning Y."/>
            <person name="Cao Z."/>
            <person name="Gu Z."/>
            <person name="Bruno D."/>
            <person name="Miranda M."/>
            <person name="Nguyen M."/>
            <person name="Wilhelmy J."/>
            <person name="Komp C."/>
            <person name="Tamse R."/>
            <person name="Wang X."/>
            <person name="Jia P."/>
            <person name="Luedi P."/>
            <person name="Oefner P.J."/>
            <person name="David L."/>
            <person name="Dietrich F.S."/>
            <person name="Li Y."/>
            <person name="Davis R.W."/>
            <person name="Steinmetz L.M."/>
        </authorList>
    </citation>
    <scope>NUCLEOTIDE SEQUENCE [LARGE SCALE GENOMIC DNA]</scope>
    <source>
        <strain evidence="1 2">YJM789</strain>
    </source>
</reference>
<comment type="caution">
    <text evidence="1">The sequence shown here is derived from an EMBL/GenBank/DDBJ whole genome shotgun (WGS) entry which is preliminary data.</text>
</comment>
<dbReference type="HOGENOM" id="CLU_2122469_0_0_1"/>
<sequence length="114" mass="13587">MNTQELCKIFVAREYPLVVVPFIYFVLFLHQKYHTTLNYVWYPTCSKRIWVREKGRKCSFFFFQRCLGPMASQTIDAKGNDLLFFASLFFFKLRLRAAWDVPSLLLNEPDFLIA</sequence>
<dbReference type="EMBL" id="AAFW02000030">
    <property type="protein sequence ID" value="EDN63904.1"/>
    <property type="molecule type" value="Genomic_DNA"/>
</dbReference>
<name>A6ZNN9_YEAS7</name>
<proteinExistence type="predicted"/>
<evidence type="ECO:0000313" key="1">
    <source>
        <dbReference type="EMBL" id="EDN63904.1"/>
    </source>
</evidence>
<dbReference type="AlphaFoldDB" id="A6ZNN9"/>
<evidence type="ECO:0000313" key="2">
    <source>
        <dbReference type="Proteomes" id="UP000007060"/>
    </source>
</evidence>
<dbReference type="Proteomes" id="UP000007060">
    <property type="component" value="Unassembled WGS sequence"/>
</dbReference>
<accession>A6ZNN9</accession>
<protein>
    <submittedName>
        <fullName evidence="1">Uncharacterized protein</fullName>
    </submittedName>
</protein>
<gene>
    <name evidence="1" type="ORF">SCY_5107</name>
</gene>